<gene>
    <name evidence="1" type="ORF">SORBI_3006G150900</name>
</gene>
<reference evidence="1 2" key="1">
    <citation type="journal article" date="2009" name="Nature">
        <title>The Sorghum bicolor genome and the diversification of grasses.</title>
        <authorList>
            <person name="Paterson A.H."/>
            <person name="Bowers J.E."/>
            <person name="Bruggmann R."/>
            <person name="Dubchak I."/>
            <person name="Grimwood J."/>
            <person name="Gundlach H."/>
            <person name="Haberer G."/>
            <person name="Hellsten U."/>
            <person name="Mitros T."/>
            <person name="Poliakov A."/>
            <person name="Schmutz J."/>
            <person name="Spannagl M."/>
            <person name="Tang H."/>
            <person name="Wang X."/>
            <person name="Wicker T."/>
            <person name="Bharti A.K."/>
            <person name="Chapman J."/>
            <person name="Feltus F.A."/>
            <person name="Gowik U."/>
            <person name="Grigoriev I.V."/>
            <person name="Lyons E."/>
            <person name="Maher C.A."/>
            <person name="Martis M."/>
            <person name="Narechania A."/>
            <person name="Otillar R.P."/>
            <person name="Penning B.W."/>
            <person name="Salamov A.A."/>
            <person name="Wang Y."/>
            <person name="Zhang L."/>
            <person name="Carpita N.C."/>
            <person name="Freeling M."/>
            <person name="Gingle A.R."/>
            <person name="Hash C.T."/>
            <person name="Keller B."/>
            <person name="Klein P."/>
            <person name="Kresovich S."/>
            <person name="McCann M.C."/>
            <person name="Ming R."/>
            <person name="Peterson D.G."/>
            <person name="Mehboob-ur-Rahman"/>
            <person name="Ware D."/>
            <person name="Westhoff P."/>
            <person name="Mayer K.F."/>
            <person name="Messing J."/>
            <person name="Rokhsar D.S."/>
        </authorList>
    </citation>
    <scope>NUCLEOTIDE SEQUENCE [LARGE SCALE GENOMIC DNA]</scope>
    <source>
        <strain evidence="2">cv. BTx623</strain>
    </source>
</reference>
<reference evidence="2" key="2">
    <citation type="journal article" date="2018" name="Plant J.">
        <title>The Sorghum bicolor reference genome: improved assembly, gene annotations, a transcriptome atlas, and signatures of genome organization.</title>
        <authorList>
            <person name="McCormick R.F."/>
            <person name="Truong S.K."/>
            <person name="Sreedasyam A."/>
            <person name="Jenkins J."/>
            <person name="Shu S."/>
            <person name="Sims D."/>
            <person name="Kennedy M."/>
            <person name="Amirebrahimi M."/>
            <person name="Weers B.D."/>
            <person name="McKinley B."/>
            <person name="Mattison A."/>
            <person name="Morishige D.T."/>
            <person name="Grimwood J."/>
            <person name="Schmutz J."/>
            <person name="Mullet J.E."/>
        </authorList>
    </citation>
    <scope>NUCLEOTIDE SEQUENCE [LARGE SCALE GENOMIC DNA]</scope>
    <source>
        <strain evidence="2">cv. BTx623</strain>
    </source>
</reference>
<accession>A0A1B6PM43</accession>
<dbReference type="InParanoid" id="A0A1B6PM43"/>
<dbReference type="Gramene" id="KXG26737">
    <property type="protein sequence ID" value="KXG26737"/>
    <property type="gene ID" value="SORBI_3006G150900"/>
</dbReference>
<evidence type="ECO:0000313" key="2">
    <source>
        <dbReference type="Proteomes" id="UP000000768"/>
    </source>
</evidence>
<organism evidence="1 2">
    <name type="scientific">Sorghum bicolor</name>
    <name type="common">Sorghum</name>
    <name type="synonym">Sorghum vulgare</name>
    <dbReference type="NCBI Taxonomy" id="4558"/>
    <lineage>
        <taxon>Eukaryota</taxon>
        <taxon>Viridiplantae</taxon>
        <taxon>Streptophyta</taxon>
        <taxon>Embryophyta</taxon>
        <taxon>Tracheophyta</taxon>
        <taxon>Spermatophyta</taxon>
        <taxon>Magnoliopsida</taxon>
        <taxon>Liliopsida</taxon>
        <taxon>Poales</taxon>
        <taxon>Poaceae</taxon>
        <taxon>PACMAD clade</taxon>
        <taxon>Panicoideae</taxon>
        <taxon>Andropogonodae</taxon>
        <taxon>Andropogoneae</taxon>
        <taxon>Sorghinae</taxon>
        <taxon>Sorghum</taxon>
    </lineage>
</organism>
<evidence type="ECO:0000313" key="1">
    <source>
        <dbReference type="EMBL" id="KXG26737.1"/>
    </source>
</evidence>
<name>A0A1B6PM43_SORBI</name>
<dbReference type="AlphaFoldDB" id="A0A1B6PM43"/>
<protein>
    <submittedName>
        <fullName evidence="1">Uncharacterized protein</fullName>
    </submittedName>
</protein>
<dbReference type="Proteomes" id="UP000000768">
    <property type="component" value="Chromosome 6"/>
</dbReference>
<sequence length="72" mass="7880">MLRLMRDKDGPEASMSMEAAFGGKGAKLQRRAILLDILKAKNHRSADSSGVNYLSAGEEVNSPNSFHESFHC</sequence>
<proteinExistence type="predicted"/>
<keyword evidence="2" id="KW-1185">Reference proteome</keyword>
<dbReference type="EMBL" id="CM000765">
    <property type="protein sequence ID" value="KXG26737.1"/>
    <property type="molecule type" value="Genomic_DNA"/>
</dbReference>